<proteinExistence type="predicted"/>
<sequence>MEKRRGPPPCQSKAGCSNPAKIRKAKDGAQLCGPCFSKSFEDDVHETIINNNLFKVCDVILVSKNRSWGRETPVAEGPTTKTTVT</sequence>
<dbReference type="AlphaFoldDB" id="A0A2G5U6X3"/>
<keyword evidence="2" id="KW-1185">Reference proteome</keyword>
<dbReference type="EMBL" id="PDUG01000004">
    <property type="protein sequence ID" value="PIC35284.1"/>
    <property type="molecule type" value="Genomic_DNA"/>
</dbReference>
<evidence type="ECO:0000313" key="2">
    <source>
        <dbReference type="Proteomes" id="UP000230233"/>
    </source>
</evidence>
<comment type="caution">
    <text evidence="1">The sequence shown here is derived from an EMBL/GenBank/DDBJ whole genome shotgun (WGS) entry which is preliminary data.</text>
</comment>
<protein>
    <submittedName>
        <fullName evidence="1">Uncharacterized protein</fullName>
    </submittedName>
</protein>
<accession>A0A2G5U6X3</accession>
<gene>
    <name evidence="1" type="primary">Cni-tut-1</name>
    <name evidence="1" type="synonym">Cnig_chr_IV.g14690</name>
    <name evidence="1" type="ORF">B9Z55_014690</name>
</gene>
<reference evidence="2" key="1">
    <citation type="submission" date="2017-10" db="EMBL/GenBank/DDBJ databases">
        <title>Rapid genome shrinkage in a self-fertile nematode reveals novel sperm competition proteins.</title>
        <authorList>
            <person name="Yin D."/>
            <person name="Schwarz E.M."/>
            <person name="Thomas C.G."/>
            <person name="Felde R.L."/>
            <person name="Korf I.F."/>
            <person name="Cutter A.D."/>
            <person name="Schartner C.M."/>
            <person name="Ralston E.J."/>
            <person name="Meyer B.J."/>
            <person name="Haag E.S."/>
        </authorList>
    </citation>
    <scope>NUCLEOTIDE SEQUENCE [LARGE SCALE GENOMIC DNA]</scope>
    <source>
        <strain evidence="2">JU1422</strain>
    </source>
</reference>
<organism evidence="1 2">
    <name type="scientific">Caenorhabditis nigoni</name>
    <dbReference type="NCBI Taxonomy" id="1611254"/>
    <lineage>
        <taxon>Eukaryota</taxon>
        <taxon>Metazoa</taxon>
        <taxon>Ecdysozoa</taxon>
        <taxon>Nematoda</taxon>
        <taxon>Chromadorea</taxon>
        <taxon>Rhabditida</taxon>
        <taxon>Rhabditina</taxon>
        <taxon>Rhabditomorpha</taxon>
        <taxon>Rhabditoidea</taxon>
        <taxon>Rhabditidae</taxon>
        <taxon>Peloderinae</taxon>
        <taxon>Caenorhabditis</taxon>
    </lineage>
</organism>
<name>A0A2G5U6X3_9PELO</name>
<evidence type="ECO:0000313" key="1">
    <source>
        <dbReference type="EMBL" id="PIC35284.1"/>
    </source>
</evidence>
<dbReference type="OrthoDB" id="198857at2759"/>
<dbReference type="Proteomes" id="UP000230233">
    <property type="component" value="Chromosome IV"/>
</dbReference>